<feature type="chain" id="PRO_5026138995" evidence="1">
    <location>
        <begin position="19"/>
        <end position="334"/>
    </location>
</feature>
<evidence type="ECO:0000256" key="1">
    <source>
        <dbReference type="SAM" id="SignalP"/>
    </source>
</evidence>
<organism evidence="2 3">
    <name type="scientific">Ferrimonas lipolytica</name>
    <dbReference type="NCBI Taxonomy" id="2724191"/>
    <lineage>
        <taxon>Bacteria</taxon>
        <taxon>Pseudomonadati</taxon>
        <taxon>Pseudomonadota</taxon>
        <taxon>Gammaproteobacteria</taxon>
        <taxon>Alteromonadales</taxon>
        <taxon>Ferrimonadaceae</taxon>
        <taxon>Ferrimonas</taxon>
    </lineage>
</organism>
<gene>
    <name evidence="2" type="ORF">HER31_02885</name>
</gene>
<name>A0A6H1UAQ7_9GAMM</name>
<proteinExistence type="predicted"/>
<keyword evidence="1" id="KW-0732">Signal</keyword>
<accession>A0A6H1UAQ7</accession>
<feature type="signal peptide" evidence="1">
    <location>
        <begin position="1"/>
        <end position="18"/>
    </location>
</feature>
<dbReference type="PIRSF" id="PIRSF028696">
    <property type="entry name" value="UCP028696"/>
    <property type="match status" value="1"/>
</dbReference>
<dbReference type="KEGG" id="fes:HER31_02885"/>
<keyword evidence="3" id="KW-1185">Reference proteome</keyword>
<evidence type="ECO:0000313" key="2">
    <source>
        <dbReference type="EMBL" id="QIZ75918.1"/>
    </source>
</evidence>
<protein>
    <submittedName>
        <fullName evidence="2">DUF2860 family protein</fullName>
    </submittedName>
</protein>
<dbReference type="Pfam" id="PF11059">
    <property type="entry name" value="DUF2860"/>
    <property type="match status" value="1"/>
</dbReference>
<dbReference type="InterPro" id="IPR016896">
    <property type="entry name" value="DUF2860"/>
</dbReference>
<sequence length="334" mass="37444">MIRTALAVVILAAPTAWAADPFTIPQQQGWSGFVGGGVGYYSLESNFVAGTRTLELGDENIDSLNSSADRNDEVVPELAADLRYTFSNLKTQAYFGNLVQDQVRLDWTQRLGVRHQTDNLGMIGASVLFSMVPTEVWEDPYQLKDRDRTDRSSSGIRLSWDAIAQSPFGMDVSYREIEIDTERSGRSLPLSSAEVDSLDREGNSRRVQVYGRWIVDGQHIFIPAVSHTDRDLDGSAEKGSSSGVQMSYAYIQPKFTQTFSGYFGKRDYDNQNPIYGKKADADEFGLTSITFVKDIFGWQKYDLRVTASYVESDSDLNFFDSKMFGLSFDVLYQI</sequence>
<evidence type="ECO:0000313" key="3">
    <source>
        <dbReference type="Proteomes" id="UP000501602"/>
    </source>
</evidence>
<reference evidence="2 3" key="1">
    <citation type="submission" date="2020-04" db="EMBL/GenBank/DDBJ databases">
        <title>Ferrimonas sp. S7 isolated from sea water.</title>
        <authorList>
            <person name="Bae S.S."/>
            <person name="Baek K."/>
        </authorList>
    </citation>
    <scope>NUCLEOTIDE SEQUENCE [LARGE SCALE GENOMIC DNA]</scope>
    <source>
        <strain evidence="2 3">S7</strain>
    </source>
</reference>
<dbReference type="Proteomes" id="UP000501602">
    <property type="component" value="Chromosome"/>
</dbReference>
<dbReference type="EMBL" id="CP051180">
    <property type="protein sequence ID" value="QIZ75918.1"/>
    <property type="molecule type" value="Genomic_DNA"/>
</dbReference>
<dbReference type="AlphaFoldDB" id="A0A6H1UAQ7"/>
<dbReference type="RefSeq" id="WP_168659179.1">
    <property type="nucleotide sequence ID" value="NZ_CP051180.1"/>
</dbReference>